<accession>H3BEL2</accession>
<feature type="compositionally biased region" description="Polar residues" evidence="1">
    <location>
        <begin position="236"/>
        <end position="267"/>
    </location>
</feature>
<dbReference type="EMBL" id="AFYH01032170">
    <property type="status" value="NOT_ANNOTATED_CDS"/>
    <property type="molecule type" value="Genomic_DNA"/>
</dbReference>
<dbReference type="RefSeq" id="XP_064424717.1">
    <property type="nucleotide sequence ID" value="XM_064568647.1"/>
</dbReference>
<evidence type="ECO:0000313" key="4">
    <source>
        <dbReference type="Proteomes" id="UP000008672"/>
    </source>
</evidence>
<dbReference type="GO" id="GO:0043123">
    <property type="term" value="P:positive regulation of canonical NF-kappaB signal transduction"/>
    <property type="evidence" value="ECO:0007669"/>
    <property type="project" value="TreeGrafter"/>
</dbReference>
<dbReference type="KEGG" id="lcm:102359565"/>
<dbReference type="GO" id="GO:0034142">
    <property type="term" value="P:toll-like receptor 4 signaling pathway"/>
    <property type="evidence" value="ECO:0007669"/>
    <property type="project" value="TreeGrafter"/>
</dbReference>
<dbReference type="GeneTree" id="ENSGT00510000048428"/>
<dbReference type="CTD" id="114609"/>
<dbReference type="eggNOG" id="ENOG502S07Q">
    <property type="taxonomic scope" value="Eukaryota"/>
</dbReference>
<organism evidence="3 4">
    <name type="scientific">Latimeria chalumnae</name>
    <name type="common">Coelacanth</name>
    <dbReference type="NCBI Taxonomy" id="7897"/>
    <lineage>
        <taxon>Eukaryota</taxon>
        <taxon>Metazoa</taxon>
        <taxon>Chordata</taxon>
        <taxon>Craniata</taxon>
        <taxon>Vertebrata</taxon>
        <taxon>Euteleostomi</taxon>
        <taxon>Coelacanthiformes</taxon>
        <taxon>Coelacanthidae</taxon>
        <taxon>Latimeria</taxon>
    </lineage>
</organism>
<dbReference type="Bgee" id="ENSLACG00000017866">
    <property type="expression patterns" value="Expressed in chordate pharynx and 2 other cell types or tissues"/>
</dbReference>
<dbReference type="SMART" id="SM00255">
    <property type="entry name" value="TIR"/>
    <property type="match status" value="1"/>
</dbReference>
<gene>
    <name evidence="3" type="primary">TIRAP</name>
</gene>
<reference evidence="3" key="3">
    <citation type="submission" date="2025-09" db="UniProtKB">
        <authorList>
            <consortium name="Ensembl"/>
        </authorList>
    </citation>
    <scope>IDENTIFICATION</scope>
</reference>
<dbReference type="FunCoup" id="H3BEL2">
    <property type="interactions" value="177"/>
</dbReference>
<dbReference type="InterPro" id="IPR017279">
    <property type="entry name" value="Tol-interleuk_rcpt_adapt_Tirap"/>
</dbReference>
<dbReference type="OMA" id="CEGPMSQ"/>
<feature type="domain" description="TIR" evidence="2">
    <location>
        <begin position="59"/>
        <end position="188"/>
    </location>
</feature>
<dbReference type="PANTHER" id="PTHR22662:SF0">
    <property type="entry name" value="TOLL_INTERLEUKIN-1 RECEPTOR DOMAIN-CONTAINING ADAPTER PROTEIN"/>
    <property type="match status" value="1"/>
</dbReference>
<dbReference type="EMBL" id="AFYH01032169">
    <property type="status" value="NOT_ANNOTATED_CDS"/>
    <property type="molecule type" value="Genomic_DNA"/>
</dbReference>
<evidence type="ECO:0000259" key="2">
    <source>
        <dbReference type="PROSITE" id="PS50104"/>
    </source>
</evidence>
<evidence type="ECO:0000256" key="1">
    <source>
        <dbReference type="SAM" id="MobiDB-lite"/>
    </source>
</evidence>
<dbReference type="EMBL" id="AFYH01032168">
    <property type="status" value="NOT_ANNOTATED_CDS"/>
    <property type="molecule type" value="Genomic_DNA"/>
</dbReference>
<feature type="region of interest" description="Disordered" evidence="1">
    <location>
        <begin position="199"/>
        <end position="267"/>
    </location>
</feature>
<dbReference type="Ensembl" id="ENSLACT00000020473.1">
    <property type="protein sequence ID" value="ENSLACP00000020333.1"/>
    <property type="gene ID" value="ENSLACG00000017866.1"/>
</dbReference>
<dbReference type="GO" id="GO:0005886">
    <property type="term" value="C:plasma membrane"/>
    <property type="evidence" value="ECO:0007669"/>
    <property type="project" value="TreeGrafter"/>
</dbReference>
<dbReference type="PANTHER" id="PTHR22662">
    <property type="entry name" value="TIRAP"/>
    <property type="match status" value="1"/>
</dbReference>
<dbReference type="InParanoid" id="H3BEL2"/>
<evidence type="ECO:0000313" key="3">
    <source>
        <dbReference type="Ensembl" id="ENSLACP00000020333.1"/>
    </source>
</evidence>
<dbReference type="GeneID" id="102359565"/>
<dbReference type="HOGENOM" id="CLU_091033_1_0_1"/>
<name>H3BEL2_LATCH</name>
<keyword evidence="4" id="KW-1185">Reference proteome</keyword>
<proteinExistence type="predicted"/>
<feature type="compositionally biased region" description="Polar residues" evidence="1">
    <location>
        <begin position="202"/>
        <end position="215"/>
    </location>
</feature>
<dbReference type="SUPFAM" id="SSF52200">
    <property type="entry name" value="Toll/Interleukin receptor TIR domain"/>
    <property type="match status" value="1"/>
</dbReference>
<dbReference type="RefSeq" id="XP_005991219.1">
    <property type="nucleotide sequence ID" value="XM_005991157.3"/>
</dbReference>
<sequence>MAGWIWRILKNRGKPNSLQNSRTSNLSQEPHSSNVSSLSSFSPSSTLASKINQSARWKKDYDVCICHSEVDVTDAEELVSYLESQSESLRCFLQLRDSTPGGAIPTELYQAVRKSHCWVMLITKNFLHDPWCKYQMHQALAESPLINGRVIPVVTGLGRKDYPVELRFVYHIDMTDKERRFKQIQKSIINYLEELCEEDTNKPNSCGDTESSLDSRVNMDSLKESEPEGTADTPMQDYNETSNLPSGQTSSGSTKCSSATTRESLQS</sequence>
<feature type="compositionally biased region" description="Polar residues" evidence="1">
    <location>
        <begin position="15"/>
        <end position="31"/>
    </location>
</feature>
<dbReference type="AlphaFoldDB" id="H3BEL2"/>
<feature type="region of interest" description="Disordered" evidence="1">
    <location>
        <begin position="15"/>
        <end position="45"/>
    </location>
</feature>
<dbReference type="GO" id="GO:0035662">
    <property type="term" value="F:Toll-like receptor 4 binding"/>
    <property type="evidence" value="ECO:0007669"/>
    <property type="project" value="TreeGrafter"/>
</dbReference>
<dbReference type="GO" id="GO:0032760">
    <property type="term" value="P:positive regulation of tumor necrosis factor production"/>
    <property type="evidence" value="ECO:0007669"/>
    <property type="project" value="TreeGrafter"/>
</dbReference>
<dbReference type="InterPro" id="IPR000157">
    <property type="entry name" value="TIR_dom"/>
</dbReference>
<dbReference type="GO" id="GO:0005737">
    <property type="term" value="C:cytoplasm"/>
    <property type="evidence" value="ECO:0007669"/>
    <property type="project" value="TreeGrafter"/>
</dbReference>
<protein>
    <submittedName>
        <fullName evidence="3">TIR domain containing adaptor protein</fullName>
    </submittedName>
</protein>
<dbReference type="GO" id="GO:2000343">
    <property type="term" value="P:positive regulation of chemokine (C-X-C motif) ligand 2 production"/>
    <property type="evidence" value="ECO:0007669"/>
    <property type="project" value="TreeGrafter"/>
</dbReference>
<reference evidence="4" key="1">
    <citation type="submission" date="2011-08" db="EMBL/GenBank/DDBJ databases">
        <title>The draft genome of Latimeria chalumnae.</title>
        <authorList>
            <person name="Di Palma F."/>
            <person name="Alfoldi J."/>
            <person name="Johnson J."/>
            <person name="Berlin A."/>
            <person name="Gnerre S."/>
            <person name="Jaffe D."/>
            <person name="MacCallum I."/>
            <person name="Young S."/>
            <person name="Walker B.J."/>
            <person name="Lander E."/>
            <person name="Lindblad-Toh K."/>
        </authorList>
    </citation>
    <scope>NUCLEOTIDE SEQUENCE [LARGE SCALE GENOMIC DNA]</scope>
    <source>
        <strain evidence="4">Wild caught</strain>
    </source>
</reference>
<dbReference type="Gene3D" id="3.40.50.10140">
    <property type="entry name" value="Toll/interleukin-1 receptor homology (TIR) domain"/>
    <property type="match status" value="1"/>
</dbReference>
<dbReference type="InterPro" id="IPR035897">
    <property type="entry name" value="Toll_tir_struct_dom_sf"/>
</dbReference>
<dbReference type="STRING" id="7897.ENSLACP00000020333"/>
<dbReference type="Pfam" id="PF13676">
    <property type="entry name" value="TIR_2"/>
    <property type="match status" value="1"/>
</dbReference>
<dbReference type="Proteomes" id="UP000008672">
    <property type="component" value="Unassembled WGS sequence"/>
</dbReference>
<dbReference type="PROSITE" id="PS50104">
    <property type="entry name" value="TIR"/>
    <property type="match status" value="1"/>
</dbReference>
<reference evidence="3" key="2">
    <citation type="submission" date="2025-08" db="UniProtKB">
        <authorList>
            <consortium name="Ensembl"/>
        </authorList>
    </citation>
    <scope>IDENTIFICATION</scope>
</reference>
<dbReference type="GO" id="GO:0035663">
    <property type="term" value="F:Toll-like receptor 2 binding"/>
    <property type="evidence" value="ECO:0007669"/>
    <property type="project" value="TreeGrafter"/>
</dbReference>
<feature type="compositionally biased region" description="Low complexity" evidence="1">
    <location>
        <begin position="32"/>
        <end position="45"/>
    </location>
</feature>
<dbReference type="OrthoDB" id="9424455at2759"/>